<dbReference type="AlphaFoldDB" id="A0A1X6MQ12"/>
<dbReference type="SUPFAM" id="SSF52047">
    <property type="entry name" value="RNI-like"/>
    <property type="match status" value="1"/>
</dbReference>
<organism evidence="1 2">
    <name type="scientific">Postia placenta MAD-698-R-SB12</name>
    <dbReference type="NCBI Taxonomy" id="670580"/>
    <lineage>
        <taxon>Eukaryota</taxon>
        <taxon>Fungi</taxon>
        <taxon>Dikarya</taxon>
        <taxon>Basidiomycota</taxon>
        <taxon>Agaricomycotina</taxon>
        <taxon>Agaricomycetes</taxon>
        <taxon>Polyporales</taxon>
        <taxon>Adustoporiaceae</taxon>
        <taxon>Rhodonia</taxon>
    </lineage>
</organism>
<reference evidence="1 2" key="1">
    <citation type="submission" date="2017-04" db="EMBL/GenBank/DDBJ databases">
        <title>Genome Sequence of the Model Brown-Rot Fungus Postia placenta SB12.</title>
        <authorList>
            <consortium name="DOE Joint Genome Institute"/>
            <person name="Gaskell J."/>
            <person name="Kersten P."/>
            <person name="Larrondo L.F."/>
            <person name="Canessa P."/>
            <person name="Martinez D."/>
            <person name="Hibbett D."/>
            <person name="Schmoll M."/>
            <person name="Kubicek C.P."/>
            <person name="Martinez A.T."/>
            <person name="Yadav J."/>
            <person name="Master E."/>
            <person name="Magnuson J.K."/>
            <person name="James T."/>
            <person name="Yaver D."/>
            <person name="Berka R."/>
            <person name="Labutti K."/>
            <person name="Lipzen A."/>
            <person name="Aerts A."/>
            <person name="Barry K."/>
            <person name="Henrissat B."/>
            <person name="Blanchette R."/>
            <person name="Grigoriev I."/>
            <person name="Cullen D."/>
        </authorList>
    </citation>
    <scope>NUCLEOTIDE SEQUENCE [LARGE SCALE GENOMIC DNA]</scope>
    <source>
        <strain evidence="1 2">MAD-698-R-SB12</strain>
    </source>
</reference>
<dbReference type="Gene3D" id="3.80.10.10">
    <property type="entry name" value="Ribonuclease Inhibitor"/>
    <property type="match status" value="1"/>
</dbReference>
<dbReference type="InterPro" id="IPR032675">
    <property type="entry name" value="LRR_dom_sf"/>
</dbReference>
<protein>
    <submittedName>
        <fullName evidence="1">Uncharacterized protein</fullName>
    </submittedName>
</protein>
<dbReference type="STRING" id="670580.A0A1X6MQ12"/>
<evidence type="ECO:0000313" key="1">
    <source>
        <dbReference type="EMBL" id="OSX58468.1"/>
    </source>
</evidence>
<name>A0A1X6MQ12_9APHY</name>
<dbReference type="OrthoDB" id="3244423at2759"/>
<accession>A0A1X6MQ12</accession>
<keyword evidence="2" id="KW-1185">Reference proteome</keyword>
<gene>
    <name evidence="1" type="ORF">POSPLADRAFT_1152814</name>
</gene>
<proteinExistence type="predicted"/>
<sequence>MVATVEGVGCSPEPIAALADHIAPPEILAHILEEGFKDSNCLERVRFVQRAASVSRTWRTTALNTSALWGTVVITRPRAPPLTVFTTLLERSRGAQLDIFLDWYHTGPPRRNVQRVEDPAYIKDAMQILRQHMQRWRSIDLTWGVSGSDELDETFAPLLTGSAAALTSLRLRCVCRLIWYEDLEKYDFTKGFLAPNLRSMVLDGLPSAMDLGRVTARFPTISELTWKESGDGESKWIYESMDFMPMLVPLHDLRHLTLINVYADDVRNEPPDNNEALICLPALETLTFDDTDFGTIGDMLSVVTAPNLCGLIIHNPQHEDQTVSFHAFWQQPKRFPLLRTLYLEYNVDGLTIDELIAFWRPFQFFRSARIIHTFARDSNDFSMDDVLEALSHAQEDGRWLFSHLTSLAIYSKSYIATDGLRQLVDNRRETGIEVPDVGAVGLQTLKIYAPATIDSTDSDYFGQNLRNFDWIQGKPPPGCDKQHLSMASWAMQLVRIVP</sequence>
<evidence type="ECO:0000313" key="2">
    <source>
        <dbReference type="Proteomes" id="UP000194127"/>
    </source>
</evidence>
<dbReference type="GeneID" id="36331640"/>
<dbReference type="EMBL" id="KZ110604">
    <property type="protein sequence ID" value="OSX58468.1"/>
    <property type="molecule type" value="Genomic_DNA"/>
</dbReference>
<dbReference type="Proteomes" id="UP000194127">
    <property type="component" value="Unassembled WGS sequence"/>
</dbReference>
<dbReference type="RefSeq" id="XP_024335262.1">
    <property type="nucleotide sequence ID" value="XM_024486691.1"/>
</dbReference>